<dbReference type="InterPro" id="IPR019734">
    <property type="entry name" value="TPR_rpt"/>
</dbReference>
<comment type="caution">
    <text evidence="2">The sequence shown here is derived from an EMBL/GenBank/DDBJ whole genome shotgun (WGS) entry which is preliminary data.</text>
</comment>
<dbReference type="PROSITE" id="PS50005">
    <property type="entry name" value="TPR"/>
    <property type="match status" value="1"/>
</dbReference>
<reference evidence="2 3" key="1">
    <citation type="submission" date="2013-03" db="EMBL/GenBank/DDBJ databases">
        <title>Salinisphaera dokdonensis CL-ES53 Genome Sequencing.</title>
        <authorList>
            <person name="Li C."/>
            <person name="Lai Q."/>
            <person name="Shao Z."/>
        </authorList>
    </citation>
    <scope>NUCLEOTIDE SEQUENCE [LARGE SCALE GENOMIC DNA]</scope>
    <source>
        <strain evidence="2 3">CL-ES53</strain>
    </source>
</reference>
<evidence type="ECO:0000256" key="1">
    <source>
        <dbReference type="PROSITE-ProRule" id="PRU00339"/>
    </source>
</evidence>
<name>A0ABV2B1N7_9GAMM</name>
<sequence length="110" mass="12057">MPMKDQLESLLASGEDNALLRFSLGELLFKDGEHARAAEHLAEAVAHDPDYSAAWKLYGKALVENGDLVAGIDVLEHGITVAEARGDNQAVREMQVFAKRARKRLDERGA</sequence>
<feature type="repeat" description="TPR" evidence="1">
    <location>
        <begin position="18"/>
        <end position="51"/>
    </location>
</feature>
<dbReference type="SUPFAM" id="SSF48452">
    <property type="entry name" value="TPR-like"/>
    <property type="match status" value="1"/>
</dbReference>
<keyword evidence="3" id="KW-1185">Reference proteome</keyword>
<dbReference type="Pfam" id="PF14559">
    <property type="entry name" value="TPR_19"/>
    <property type="match status" value="1"/>
</dbReference>
<dbReference type="Gene3D" id="1.25.40.10">
    <property type="entry name" value="Tetratricopeptide repeat domain"/>
    <property type="match status" value="1"/>
</dbReference>
<protein>
    <submittedName>
        <fullName evidence="2">TPR repeat-containing protein</fullName>
    </submittedName>
</protein>
<dbReference type="InterPro" id="IPR011990">
    <property type="entry name" value="TPR-like_helical_dom_sf"/>
</dbReference>
<gene>
    <name evidence="2" type="ORF">SADO_11129</name>
</gene>
<accession>A0ABV2B1N7</accession>
<dbReference type="EMBL" id="APND01000003">
    <property type="protein sequence ID" value="MES1929806.1"/>
    <property type="molecule type" value="Genomic_DNA"/>
</dbReference>
<proteinExistence type="predicted"/>
<evidence type="ECO:0000313" key="2">
    <source>
        <dbReference type="EMBL" id="MES1929806.1"/>
    </source>
</evidence>
<organism evidence="2 3">
    <name type="scientific">Salinisphaera dokdonensis CL-ES53</name>
    <dbReference type="NCBI Taxonomy" id="1304272"/>
    <lineage>
        <taxon>Bacteria</taxon>
        <taxon>Pseudomonadati</taxon>
        <taxon>Pseudomonadota</taxon>
        <taxon>Gammaproteobacteria</taxon>
        <taxon>Salinisphaerales</taxon>
        <taxon>Salinisphaeraceae</taxon>
        <taxon>Salinisphaera</taxon>
    </lineage>
</organism>
<keyword evidence="1" id="KW-0802">TPR repeat</keyword>
<evidence type="ECO:0000313" key="3">
    <source>
        <dbReference type="Proteomes" id="UP001460888"/>
    </source>
</evidence>
<dbReference type="Proteomes" id="UP001460888">
    <property type="component" value="Unassembled WGS sequence"/>
</dbReference>